<dbReference type="GO" id="GO:0001786">
    <property type="term" value="F:phosphatidylserine binding"/>
    <property type="evidence" value="ECO:0007669"/>
    <property type="project" value="UniProtKB-ARBA"/>
</dbReference>
<keyword evidence="3" id="KW-0812">Transmembrane</keyword>
<keyword evidence="5" id="KW-0472">Membrane</keyword>
<accession>A0A3N4LZG9</accession>
<dbReference type="PROSITE" id="PS50202">
    <property type="entry name" value="MSP"/>
    <property type="match status" value="1"/>
</dbReference>
<dbReference type="AlphaFoldDB" id="A0A3N4LZG9"/>
<dbReference type="GO" id="GO:1902647">
    <property type="term" value="P:negative regulation of 1-phosphatidyl-1D-myo-inositol 4,5-bisphosphate biosynthetic process"/>
    <property type="evidence" value="ECO:0007669"/>
    <property type="project" value="UniProtKB-ARBA"/>
</dbReference>
<dbReference type="GO" id="GO:0051685">
    <property type="term" value="P:maintenance of ER location"/>
    <property type="evidence" value="ECO:0007669"/>
    <property type="project" value="UniProtKB-ARBA"/>
</dbReference>
<sequence>MHIALEPSELGFRRPFTQEVTQSLTIKNTHYEPVAFKVKTTAPKQYCVRPNSGRIEAGQSVTVKVLLQAMKEDPPADFRCRDKFLVQSVAITADKESQNAADIWAYVDKNDKGAIEERKIRVVFLPVEGESNGLSAVPTSQPPSYQEANSTTRPAPAGPVSKSESKPDDYVSRAETASHLTTPSTSPPNSDLTAQLAEARQQLAKLRKQLADQEARGLRQRNVSSSDEKAAGGGQFAVQMGMQAAPDGVPVKIVAVLCLVSFLLALLF</sequence>
<evidence type="ECO:0000313" key="9">
    <source>
        <dbReference type="Proteomes" id="UP000267821"/>
    </source>
</evidence>
<dbReference type="InterPro" id="IPR016763">
    <property type="entry name" value="VAP"/>
</dbReference>
<proteinExistence type="inferred from homology"/>
<organism evidence="8 9">
    <name type="scientific">Terfezia boudieri ATCC MYA-4762</name>
    <dbReference type="NCBI Taxonomy" id="1051890"/>
    <lineage>
        <taxon>Eukaryota</taxon>
        <taxon>Fungi</taxon>
        <taxon>Dikarya</taxon>
        <taxon>Ascomycota</taxon>
        <taxon>Pezizomycotina</taxon>
        <taxon>Pezizomycetes</taxon>
        <taxon>Pezizales</taxon>
        <taxon>Pezizaceae</taxon>
        <taxon>Terfezia</taxon>
    </lineage>
</organism>
<evidence type="ECO:0000259" key="7">
    <source>
        <dbReference type="PROSITE" id="PS50202"/>
    </source>
</evidence>
<dbReference type="InterPro" id="IPR008962">
    <property type="entry name" value="PapD-like_sf"/>
</dbReference>
<evidence type="ECO:0000256" key="5">
    <source>
        <dbReference type="ARBA" id="ARBA00023136"/>
    </source>
</evidence>
<evidence type="ECO:0000256" key="6">
    <source>
        <dbReference type="SAM" id="MobiDB-lite"/>
    </source>
</evidence>
<evidence type="ECO:0000256" key="1">
    <source>
        <dbReference type="ARBA" id="ARBA00004163"/>
    </source>
</evidence>
<dbReference type="GO" id="GO:0160214">
    <property type="term" value="F:endoplasmic reticulum-plasma membrane adaptor activity"/>
    <property type="evidence" value="ECO:0007669"/>
    <property type="project" value="UniProtKB-ARBA"/>
</dbReference>
<dbReference type="Pfam" id="PF00635">
    <property type="entry name" value="Motile_Sperm"/>
    <property type="match status" value="1"/>
</dbReference>
<gene>
    <name evidence="8" type="ORF">L211DRAFT_833281</name>
</gene>
<dbReference type="FunFam" id="2.60.40.10:FF:000813">
    <property type="entry name" value="Vesicle-associated protein 1-1"/>
    <property type="match status" value="1"/>
</dbReference>
<name>A0A3N4LZG9_9PEZI</name>
<keyword evidence="9" id="KW-1185">Reference proteome</keyword>
<feature type="region of interest" description="Disordered" evidence="6">
    <location>
        <begin position="211"/>
        <end position="230"/>
    </location>
</feature>
<dbReference type="GO" id="GO:0160219">
    <property type="term" value="C:cortical endoplasmic reticulum membrane"/>
    <property type="evidence" value="ECO:0007669"/>
    <property type="project" value="UniProtKB-ARBA"/>
</dbReference>
<comment type="subcellular location">
    <subcellularLocation>
        <location evidence="1">Endoplasmic reticulum membrane</location>
        <topology evidence="1">Single-pass type IV membrane protein</topology>
    </subcellularLocation>
</comment>
<evidence type="ECO:0000256" key="3">
    <source>
        <dbReference type="ARBA" id="ARBA00022692"/>
    </source>
</evidence>
<dbReference type="Gene3D" id="2.60.40.10">
    <property type="entry name" value="Immunoglobulins"/>
    <property type="match status" value="1"/>
</dbReference>
<feature type="region of interest" description="Disordered" evidence="6">
    <location>
        <begin position="131"/>
        <end position="192"/>
    </location>
</feature>
<feature type="compositionally biased region" description="Basic and acidic residues" evidence="6">
    <location>
        <begin position="163"/>
        <end position="172"/>
    </location>
</feature>
<dbReference type="FunCoup" id="A0A3N4LZG9">
    <property type="interactions" value="550"/>
</dbReference>
<dbReference type="GO" id="GO:0007009">
    <property type="term" value="P:plasma membrane organization"/>
    <property type="evidence" value="ECO:0007669"/>
    <property type="project" value="UniProtKB-ARBA"/>
</dbReference>
<feature type="domain" description="MSP" evidence="7">
    <location>
        <begin position="2"/>
        <end position="125"/>
    </location>
</feature>
<dbReference type="GO" id="GO:0140506">
    <property type="term" value="F:endoplasmic reticulum-autophagosome adaptor activity"/>
    <property type="evidence" value="ECO:0007669"/>
    <property type="project" value="UniProtKB-ARBA"/>
</dbReference>
<protein>
    <submittedName>
        <fullName evidence="8">VAMP-associated protein</fullName>
    </submittedName>
</protein>
<dbReference type="InterPro" id="IPR013783">
    <property type="entry name" value="Ig-like_fold"/>
</dbReference>
<dbReference type="STRING" id="1051890.A0A3N4LZG9"/>
<dbReference type="PANTHER" id="PTHR10809:SF6">
    <property type="entry name" value="AT11025P-RELATED"/>
    <property type="match status" value="1"/>
</dbReference>
<evidence type="ECO:0000256" key="4">
    <source>
        <dbReference type="ARBA" id="ARBA00022989"/>
    </source>
</evidence>
<feature type="compositionally biased region" description="Polar residues" evidence="6">
    <location>
        <begin position="132"/>
        <end position="153"/>
    </location>
</feature>
<dbReference type="InParanoid" id="A0A3N4LZG9"/>
<feature type="compositionally biased region" description="Polar residues" evidence="6">
    <location>
        <begin position="178"/>
        <end position="192"/>
    </location>
</feature>
<reference evidence="8 9" key="1">
    <citation type="journal article" date="2018" name="Nat. Ecol. Evol.">
        <title>Pezizomycetes genomes reveal the molecular basis of ectomycorrhizal truffle lifestyle.</title>
        <authorList>
            <person name="Murat C."/>
            <person name="Payen T."/>
            <person name="Noel B."/>
            <person name="Kuo A."/>
            <person name="Morin E."/>
            <person name="Chen J."/>
            <person name="Kohler A."/>
            <person name="Krizsan K."/>
            <person name="Balestrini R."/>
            <person name="Da Silva C."/>
            <person name="Montanini B."/>
            <person name="Hainaut M."/>
            <person name="Levati E."/>
            <person name="Barry K.W."/>
            <person name="Belfiori B."/>
            <person name="Cichocki N."/>
            <person name="Clum A."/>
            <person name="Dockter R.B."/>
            <person name="Fauchery L."/>
            <person name="Guy J."/>
            <person name="Iotti M."/>
            <person name="Le Tacon F."/>
            <person name="Lindquist E.A."/>
            <person name="Lipzen A."/>
            <person name="Malagnac F."/>
            <person name="Mello A."/>
            <person name="Molinier V."/>
            <person name="Miyauchi S."/>
            <person name="Poulain J."/>
            <person name="Riccioni C."/>
            <person name="Rubini A."/>
            <person name="Sitrit Y."/>
            <person name="Splivallo R."/>
            <person name="Traeger S."/>
            <person name="Wang M."/>
            <person name="Zifcakova L."/>
            <person name="Wipf D."/>
            <person name="Zambonelli A."/>
            <person name="Paolocci F."/>
            <person name="Nowrousian M."/>
            <person name="Ottonello S."/>
            <person name="Baldrian P."/>
            <person name="Spatafora J.W."/>
            <person name="Henrissat B."/>
            <person name="Nagy L.G."/>
            <person name="Aury J.M."/>
            <person name="Wincker P."/>
            <person name="Grigoriev I.V."/>
            <person name="Bonfante P."/>
            <person name="Martin F.M."/>
        </authorList>
    </citation>
    <scope>NUCLEOTIDE SEQUENCE [LARGE SCALE GENOMIC DNA]</scope>
    <source>
        <strain evidence="8 9">ATCC MYA-4762</strain>
    </source>
</reference>
<comment type="similarity">
    <text evidence="2">Belongs to the VAMP-associated protein (VAP) (TC 9.B.17) family.</text>
</comment>
<dbReference type="GO" id="GO:0035091">
    <property type="term" value="F:phosphatidylinositol binding"/>
    <property type="evidence" value="ECO:0007669"/>
    <property type="project" value="UniProtKB-ARBA"/>
</dbReference>
<dbReference type="PIRSF" id="PIRSF019693">
    <property type="entry name" value="VAMP-associated"/>
    <property type="match status" value="1"/>
</dbReference>
<dbReference type="PANTHER" id="PTHR10809">
    <property type="entry name" value="VESICLE-ASSOCIATED MEMBRANE PROTEIN-ASSOCIATED PROTEIN"/>
    <property type="match status" value="1"/>
</dbReference>
<dbReference type="GO" id="GO:0061709">
    <property type="term" value="P:reticulophagy"/>
    <property type="evidence" value="ECO:0007669"/>
    <property type="project" value="UniProtKB-ARBA"/>
</dbReference>
<evidence type="ECO:0000256" key="2">
    <source>
        <dbReference type="ARBA" id="ARBA00008932"/>
    </source>
</evidence>
<dbReference type="GO" id="GO:0033149">
    <property type="term" value="F:FFAT motif binding"/>
    <property type="evidence" value="ECO:0007669"/>
    <property type="project" value="TreeGrafter"/>
</dbReference>
<dbReference type="EMBL" id="ML121529">
    <property type="protein sequence ID" value="RPB28314.1"/>
    <property type="molecule type" value="Genomic_DNA"/>
</dbReference>
<dbReference type="InterPro" id="IPR000535">
    <property type="entry name" value="MSP_dom"/>
</dbReference>
<dbReference type="GO" id="GO:0061817">
    <property type="term" value="P:endoplasmic reticulum-plasma membrane tethering"/>
    <property type="evidence" value="ECO:0007669"/>
    <property type="project" value="UniProtKB-ARBA"/>
</dbReference>
<dbReference type="OrthoDB" id="264603at2759"/>
<dbReference type="GO" id="GO:0005886">
    <property type="term" value="C:plasma membrane"/>
    <property type="evidence" value="ECO:0007669"/>
    <property type="project" value="TreeGrafter"/>
</dbReference>
<dbReference type="SUPFAM" id="SSF49354">
    <property type="entry name" value="PapD-like"/>
    <property type="match status" value="1"/>
</dbReference>
<dbReference type="GO" id="GO:0090158">
    <property type="term" value="P:endoplasmic reticulum membrane organization"/>
    <property type="evidence" value="ECO:0007669"/>
    <property type="project" value="TreeGrafter"/>
</dbReference>
<dbReference type="Proteomes" id="UP000267821">
    <property type="component" value="Unassembled WGS sequence"/>
</dbReference>
<evidence type="ECO:0000313" key="8">
    <source>
        <dbReference type="EMBL" id="RPB28314.1"/>
    </source>
</evidence>
<keyword evidence="4" id="KW-1133">Transmembrane helix</keyword>